<evidence type="ECO:0000313" key="1">
    <source>
        <dbReference type="EMBL" id="SPD25553.1"/>
    </source>
</evidence>
<dbReference type="PANTHER" id="PTHR33710">
    <property type="entry name" value="BNAC02G09200D PROTEIN"/>
    <property type="match status" value="1"/>
</dbReference>
<dbReference type="SUPFAM" id="SSF56219">
    <property type="entry name" value="DNase I-like"/>
    <property type="match status" value="1"/>
</dbReference>
<proteinExistence type="predicted"/>
<dbReference type="PANTHER" id="PTHR33710:SF71">
    <property type="entry name" value="ENDONUCLEASE_EXONUCLEASE_PHOSPHATASE DOMAIN-CONTAINING PROTEIN"/>
    <property type="match status" value="1"/>
</dbReference>
<gene>
    <name evidence="1" type="ORF">FSB_LOCUS53435</name>
</gene>
<dbReference type="EMBL" id="OIVN01006122">
    <property type="protein sequence ID" value="SPD25553.1"/>
    <property type="molecule type" value="Genomic_DNA"/>
</dbReference>
<dbReference type="InterPro" id="IPR036691">
    <property type="entry name" value="Endo/exonu/phosph_ase_sf"/>
</dbReference>
<reference evidence="1" key="1">
    <citation type="submission" date="2018-02" db="EMBL/GenBank/DDBJ databases">
        <authorList>
            <person name="Cohen D.B."/>
            <person name="Kent A.D."/>
        </authorList>
    </citation>
    <scope>NUCLEOTIDE SEQUENCE</scope>
</reference>
<dbReference type="AlphaFoldDB" id="A0A2N9IN87"/>
<name>A0A2N9IN87_FAGSY</name>
<evidence type="ECO:0008006" key="2">
    <source>
        <dbReference type="Google" id="ProtNLM"/>
    </source>
</evidence>
<dbReference type="Gene3D" id="3.60.10.10">
    <property type="entry name" value="Endonuclease/exonuclease/phosphatase"/>
    <property type="match status" value="1"/>
</dbReference>
<sequence>MEVMHWELVRSLGGNRSVTDWFVWAFSGIYGPNSVADRTIWETGRRKNFSSYVGVFKLYLGAWLAGSASVGWNFTWSNNQESPSMSRLDNFLISVDWEDHFSDLAQNLMTRVISDHCPIFLDNRGFHHRKPHFKFENMLLKTDGFVDKVRTWWQSYLVQGTLGLILASKSRALKEDLKKLNEDVFGDVGT</sequence>
<protein>
    <recommendedName>
        <fullName evidence="2">Endonuclease/exonuclease/phosphatase domain-containing protein</fullName>
    </recommendedName>
</protein>
<organism evidence="1">
    <name type="scientific">Fagus sylvatica</name>
    <name type="common">Beechnut</name>
    <dbReference type="NCBI Taxonomy" id="28930"/>
    <lineage>
        <taxon>Eukaryota</taxon>
        <taxon>Viridiplantae</taxon>
        <taxon>Streptophyta</taxon>
        <taxon>Embryophyta</taxon>
        <taxon>Tracheophyta</taxon>
        <taxon>Spermatophyta</taxon>
        <taxon>Magnoliopsida</taxon>
        <taxon>eudicotyledons</taxon>
        <taxon>Gunneridae</taxon>
        <taxon>Pentapetalae</taxon>
        <taxon>rosids</taxon>
        <taxon>fabids</taxon>
        <taxon>Fagales</taxon>
        <taxon>Fagaceae</taxon>
        <taxon>Fagus</taxon>
    </lineage>
</organism>
<accession>A0A2N9IN87</accession>